<gene>
    <name evidence="2" type="ORF">Prum_022040</name>
</gene>
<keyword evidence="3" id="KW-1185">Reference proteome</keyword>
<feature type="region of interest" description="Disordered" evidence="1">
    <location>
        <begin position="1"/>
        <end position="84"/>
    </location>
</feature>
<dbReference type="AlphaFoldDB" id="A0A6V8KTZ0"/>
<reference evidence="2 3" key="1">
    <citation type="submission" date="2020-03" db="EMBL/GenBank/DDBJ databases">
        <title>Whole genome shotgun sequence of Phytohabitans rumicis NBRC 108638.</title>
        <authorList>
            <person name="Komaki H."/>
            <person name="Tamura T."/>
        </authorList>
    </citation>
    <scope>NUCLEOTIDE SEQUENCE [LARGE SCALE GENOMIC DNA]</scope>
    <source>
        <strain evidence="2 3">NBRC 108638</strain>
    </source>
</reference>
<organism evidence="2 3">
    <name type="scientific">Phytohabitans rumicis</name>
    <dbReference type="NCBI Taxonomy" id="1076125"/>
    <lineage>
        <taxon>Bacteria</taxon>
        <taxon>Bacillati</taxon>
        <taxon>Actinomycetota</taxon>
        <taxon>Actinomycetes</taxon>
        <taxon>Micromonosporales</taxon>
        <taxon>Micromonosporaceae</taxon>
    </lineage>
</organism>
<evidence type="ECO:0000256" key="1">
    <source>
        <dbReference type="SAM" id="MobiDB-lite"/>
    </source>
</evidence>
<evidence type="ECO:0000313" key="3">
    <source>
        <dbReference type="Proteomes" id="UP000482960"/>
    </source>
</evidence>
<proteinExistence type="predicted"/>
<accession>A0A6V8KTZ0</accession>
<feature type="compositionally biased region" description="Pro residues" evidence="1">
    <location>
        <begin position="37"/>
        <end position="46"/>
    </location>
</feature>
<reference evidence="2 3" key="2">
    <citation type="submission" date="2020-03" db="EMBL/GenBank/DDBJ databases">
        <authorList>
            <person name="Ichikawa N."/>
            <person name="Kimura A."/>
            <person name="Kitahashi Y."/>
            <person name="Uohara A."/>
        </authorList>
    </citation>
    <scope>NUCLEOTIDE SEQUENCE [LARGE SCALE GENOMIC DNA]</scope>
    <source>
        <strain evidence="2 3">NBRC 108638</strain>
    </source>
</reference>
<sequence>MTAQVASLSRAPANPNHLCGGNALPAGVEGSGIHVPFDPPQSPIPPDVADTWQPADDKPAPNLPVLVERPRPGRTGGPDRAARH</sequence>
<evidence type="ECO:0000313" key="2">
    <source>
        <dbReference type="EMBL" id="GFJ88562.1"/>
    </source>
</evidence>
<dbReference type="RefSeq" id="WP_246277795.1">
    <property type="nucleotide sequence ID" value="NZ_BLPG01000001.1"/>
</dbReference>
<name>A0A6V8KTZ0_9ACTN</name>
<comment type="caution">
    <text evidence="2">The sequence shown here is derived from an EMBL/GenBank/DDBJ whole genome shotgun (WGS) entry which is preliminary data.</text>
</comment>
<dbReference type="Proteomes" id="UP000482960">
    <property type="component" value="Unassembled WGS sequence"/>
</dbReference>
<dbReference type="EMBL" id="BLPG01000001">
    <property type="protein sequence ID" value="GFJ88562.1"/>
    <property type="molecule type" value="Genomic_DNA"/>
</dbReference>
<protein>
    <submittedName>
        <fullName evidence="2">Uncharacterized protein</fullName>
    </submittedName>
</protein>